<feature type="transmembrane region" description="Helical" evidence="1">
    <location>
        <begin position="205"/>
        <end position="232"/>
    </location>
</feature>
<evidence type="ECO:0000313" key="3">
    <source>
        <dbReference type="Proteomes" id="UP000800041"/>
    </source>
</evidence>
<name>A0A6G1GYY2_9PEZI</name>
<keyword evidence="1" id="KW-0472">Membrane</keyword>
<keyword evidence="3" id="KW-1185">Reference proteome</keyword>
<organism evidence="2 3">
    <name type="scientific">Aulographum hederae CBS 113979</name>
    <dbReference type="NCBI Taxonomy" id="1176131"/>
    <lineage>
        <taxon>Eukaryota</taxon>
        <taxon>Fungi</taxon>
        <taxon>Dikarya</taxon>
        <taxon>Ascomycota</taxon>
        <taxon>Pezizomycotina</taxon>
        <taxon>Dothideomycetes</taxon>
        <taxon>Pleosporomycetidae</taxon>
        <taxon>Aulographales</taxon>
        <taxon>Aulographaceae</taxon>
    </lineage>
</organism>
<keyword evidence="1" id="KW-0812">Transmembrane</keyword>
<dbReference type="AlphaFoldDB" id="A0A6G1GYY2"/>
<feature type="transmembrane region" description="Helical" evidence="1">
    <location>
        <begin position="238"/>
        <end position="259"/>
    </location>
</feature>
<evidence type="ECO:0000256" key="1">
    <source>
        <dbReference type="SAM" id="Phobius"/>
    </source>
</evidence>
<dbReference type="OrthoDB" id="4892437at2759"/>
<protein>
    <submittedName>
        <fullName evidence="2">Uncharacterized protein</fullName>
    </submittedName>
</protein>
<accession>A0A6G1GYY2</accession>
<gene>
    <name evidence="2" type="ORF">K402DRAFT_421391</name>
</gene>
<reference evidence="2" key="1">
    <citation type="journal article" date="2020" name="Stud. Mycol.">
        <title>101 Dothideomycetes genomes: a test case for predicting lifestyles and emergence of pathogens.</title>
        <authorList>
            <person name="Haridas S."/>
            <person name="Albert R."/>
            <person name="Binder M."/>
            <person name="Bloem J."/>
            <person name="Labutti K."/>
            <person name="Salamov A."/>
            <person name="Andreopoulos B."/>
            <person name="Baker S."/>
            <person name="Barry K."/>
            <person name="Bills G."/>
            <person name="Bluhm B."/>
            <person name="Cannon C."/>
            <person name="Castanera R."/>
            <person name="Culley D."/>
            <person name="Daum C."/>
            <person name="Ezra D."/>
            <person name="Gonzalez J."/>
            <person name="Henrissat B."/>
            <person name="Kuo A."/>
            <person name="Liang C."/>
            <person name="Lipzen A."/>
            <person name="Lutzoni F."/>
            <person name="Magnuson J."/>
            <person name="Mondo S."/>
            <person name="Nolan M."/>
            <person name="Ohm R."/>
            <person name="Pangilinan J."/>
            <person name="Park H.-J."/>
            <person name="Ramirez L."/>
            <person name="Alfaro M."/>
            <person name="Sun H."/>
            <person name="Tritt A."/>
            <person name="Yoshinaga Y."/>
            <person name="Zwiers L.-H."/>
            <person name="Turgeon B."/>
            <person name="Goodwin S."/>
            <person name="Spatafora J."/>
            <person name="Crous P."/>
            <person name="Grigoriev I."/>
        </authorList>
    </citation>
    <scope>NUCLEOTIDE SEQUENCE</scope>
    <source>
        <strain evidence="2">CBS 113979</strain>
    </source>
</reference>
<sequence length="308" mass="34684">MIRPRTLIRIVLYGTITWLCLVGLWLGLPSPSPYDDGTTYATSTLLAGRTLTRVYSTSDHNVQTSEYARRKSFALTYRLSPSHTSVLVNGHYIFPIYNNWTDTPAVAVQVATGDQDGINPPWFNVADSTLLFHKIHYDDGAITLRARRIGDTWEIYPEGNGHQPLLSLTGIGNGETAAPMDINKATVPAPPESFSPSRTYYIRLVIFYLMVPIGMVFVVIGGTFGATFTILFKIFETLLLVGIQMLFAVAVVLVFVRVFKGKDAMEELIEETLAKLRSPIVWIAERFKRATRRRVACIQKQKWYDLDR</sequence>
<dbReference type="Proteomes" id="UP000800041">
    <property type="component" value="Unassembled WGS sequence"/>
</dbReference>
<dbReference type="EMBL" id="ML977158">
    <property type="protein sequence ID" value="KAF1986176.1"/>
    <property type="molecule type" value="Genomic_DNA"/>
</dbReference>
<proteinExistence type="predicted"/>
<evidence type="ECO:0000313" key="2">
    <source>
        <dbReference type="EMBL" id="KAF1986176.1"/>
    </source>
</evidence>
<feature type="transmembrane region" description="Helical" evidence="1">
    <location>
        <begin position="6"/>
        <end position="28"/>
    </location>
</feature>
<keyword evidence="1" id="KW-1133">Transmembrane helix</keyword>